<dbReference type="KEGG" id="mgel:G5B37_03165"/>
<evidence type="ECO:0000256" key="4">
    <source>
        <dbReference type="ARBA" id="ARBA00023136"/>
    </source>
</evidence>
<dbReference type="RefSeq" id="WP_164678626.1">
    <property type="nucleotide sequence ID" value="NZ_CP049057.1"/>
</dbReference>
<feature type="transmembrane region" description="Helical" evidence="5">
    <location>
        <begin position="75"/>
        <end position="92"/>
    </location>
</feature>
<reference evidence="6 7" key="1">
    <citation type="submission" date="2020-02" db="EMBL/GenBank/DDBJ databases">
        <title>Complete genome sequence of Flavobacteriaceae bacterium.</title>
        <authorList>
            <person name="Kim S.-J."/>
            <person name="Kim Y.-S."/>
            <person name="Kim K.-H."/>
        </authorList>
    </citation>
    <scope>NUCLEOTIDE SEQUENCE [LARGE SCALE GENOMIC DNA]</scope>
    <source>
        <strain evidence="6 7">RR4-40</strain>
    </source>
</reference>
<dbReference type="EMBL" id="CP049057">
    <property type="protein sequence ID" value="QIE58593.1"/>
    <property type="molecule type" value="Genomic_DNA"/>
</dbReference>
<dbReference type="AlphaFoldDB" id="A0A6G6GJJ8"/>
<dbReference type="Pfam" id="PF09685">
    <property type="entry name" value="MamF_MmsF"/>
    <property type="match status" value="1"/>
</dbReference>
<evidence type="ECO:0000256" key="3">
    <source>
        <dbReference type="ARBA" id="ARBA00022989"/>
    </source>
</evidence>
<keyword evidence="2 5" id="KW-0812">Transmembrane</keyword>
<dbReference type="Proteomes" id="UP000505306">
    <property type="component" value="Chromosome"/>
</dbReference>
<dbReference type="InterPro" id="IPR019109">
    <property type="entry name" value="MamF_MmsF"/>
</dbReference>
<evidence type="ECO:0000313" key="6">
    <source>
        <dbReference type="EMBL" id="QIE58593.1"/>
    </source>
</evidence>
<organism evidence="6 7">
    <name type="scientific">Rasiella rasia</name>
    <dbReference type="NCBI Taxonomy" id="2744027"/>
    <lineage>
        <taxon>Bacteria</taxon>
        <taxon>Pseudomonadati</taxon>
        <taxon>Bacteroidota</taxon>
        <taxon>Flavobacteriia</taxon>
        <taxon>Flavobacteriales</taxon>
        <taxon>Flavobacteriaceae</taxon>
        <taxon>Rasiella</taxon>
    </lineage>
</organism>
<evidence type="ECO:0008006" key="8">
    <source>
        <dbReference type="Google" id="ProtNLM"/>
    </source>
</evidence>
<feature type="transmembrane region" description="Helical" evidence="5">
    <location>
        <begin position="49"/>
        <end position="69"/>
    </location>
</feature>
<evidence type="ECO:0000256" key="1">
    <source>
        <dbReference type="ARBA" id="ARBA00004141"/>
    </source>
</evidence>
<evidence type="ECO:0000256" key="5">
    <source>
        <dbReference type="SAM" id="Phobius"/>
    </source>
</evidence>
<keyword evidence="7" id="KW-1185">Reference proteome</keyword>
<name>A0A6G6GJJ8_9FLAO</name>
<keyword evidence="4 5" id="KW-0472">Membrane</keyword>
<keyword evidence="3 5" id="KW-1133">Transmembrane helix</keyword>
<feature type="transmembrane region" description="Helical" evidence="5">
    <location>
        <begin position="12"/>
        <end position="29"/>
    </location>
</feature>
<comment type="subcellular location">
    <subcellularLocation>
        <location evidence="1">Membrane</location>
        <topology evidence="1">Multi-pass membrane protein</topology>
    </subcellularLocation>
</comment>
<gene>
    <name evidence="6" type="ORF">G5B37_03165</name>
</gene>
<evidence type="ECO:0000256" key="2">
    <source>
        <dbReference type="ARBA" id="ARBA00022692"/>
    </source>
</evidence>
<protein>
    <recommendedName>
        <fullName evidence="8">DUF4870 domain-containing protein</fullName>
    </recommendedName>
</protein>
<evidence type="ECO:0000313" key="7">
    <source>
        <dbReference type="Proteomes" id="UP000505306"/>
    </source>
</evidence>
<accession>A0A6G6GJJ8</accession>
<proteinExistence type="predicted"/>
<sequence>METNKTVEEGKTMAIIAYVTLIGLIIAFISNNSSRNEFTSYHIRQSLGIILLSIILSFVVSILVSIIYIPFLSNLVYVISLILMILGIMNAAQGEKKPVPVVGSFFADIFKNFG</sequence>